<feature type="transmembrane region" description="Helical" evidence="9">
    <location>
        <begin position="52"/>
        <end position="71"/>
    </location>
</feature>
<evidence type="ECO:0000256" key="6">
    <source>
        <dbReference type="ARBA" id="ARBA00038076"/>
    </source>
</evidence>
<dbReference type="EMBL" id="JACIJE010000001">
    <property type="protein sequence ID" value="MBB5688390.1"/>
    <property type="molecule type" value="Genomic_DNA"/>
</dbReference>
<dbReference type="InterPro" id="IPR025857">
    <property type="entry name" value="MacB_PCD"/>
</dbReference>
<dbReference type="GO" id="GO:0005886">
    <property type="term" value="C:plasma membrane"/>
    <property type="evidence" value="ECO:0007669"/>
    <property type="project" value="UniProtKB-SubCell"/>
</dbReference>
<keyword evidence="2" id="KW-1003">Cell membrane</keyword>
<keyword evidence="5 9" id="KW-0472">Membrane</keyword>
<evidence type="ECO:0000313" key="12">
    <source>
        <dbReference type="EMBL" id="MBB5688390.1"/>
    </source>
</evidence>
<feature type="transmembrane region" description="Helical" evidence="9">
    <location>
        <begin position="83"/>
        <end position="103"/>
    </location>
</feature>
<evidence type="ECO:0000259" key="11">
    <source>
        <dbReference type="Pfam" id="PF12704"/>
    </source>
</evidence>
<comment type="similarity">
    <text evidence="6">Belongs to the ABC-4 integral membrane protein family.</text>
</comment>
<feature type="region of interest" description="Disordered" evidence="8">
    <location>
        <begin position="1"/>
        <end position="22"/>
    </location>
</feature>
<feature type="transmembrane region" description="Helical" evidence="9">
    <location>
        <begin position="316"/>
        <end position="341"/>
    </location>
</feature>
<dbReference type="Pfam" id="PF02687">
    <property type="entry name" value="FtsX"/>
    <property type="match status" value="1"/>
</dbReference>
<feature type="domain" description="ABC3 transporter permease C-terminal" evidence="10">
    <location>
        <begin position="320"/>
        <end position="433"/>
    </location>
</feature>
<evidence type="ECO:0000256" key="1">
    <source>
        <dbReference type="ARBA" id="ARBA00004651"/>
    </source>
</evidence>
<dbReference type="InterPro" id="IPR003838">
    <property type="entry name" value="ABC3_permease_C"/>
</dbReference>
<dbReference type="GO" id="GO:0022857">
    <property type="term" value="F:transmembrane transporter activity"/>
    <property type="evidence" value="ECO:0007669"/>
    <property type="project" value="TreeGrafter"/>
</dbReference>
<evidence type="ECO:0000313" key="13">
    <source>
        <dbReference type="Proteomes" id="UP000562254"/>
    </source>
</evidence>
<feature type="domain" description="MacB-like periplasmic core" evidence="11">
    <location>
        <begin position="51"/>
        <end position="280"/>
    </location>
</feature>
<evidence type="ECO:0000256" key="9">
    <source>
        <dbReference type="SAM" id="Phobius"/>
    </source>
</evidence>
<feature type="transmembrane region" description="Helical" evidence="9">
    <location>
        <begin position="405"/>
        <end position="423"/>
    </location>
</feature>
<keyword evidence="7" id="KW-0175">Coiled coil</keyword>
<evidence type="ECO:0000256" key="5">
    <source>
        <dbReference type="ARBA" id="ARBA00023136"/>
    </source>
</evidence>
<evidence type="ECO:0000259" key="10">
    <source>
        <dbReference type="Pfam" id="PF02687"/>
    </source>
</evidence>
<gene>
    <name evidence="12" type="ORF">FHS88_000500</name>
</gene>
<organism evidence="12 13">
    <name type="scientific">Neoroseomonas alkaliterrae</name>
    <dbReference type="NCBI Taxonomy" id="1452450"/>
    <lineage>
        <taxon>Bacteria</taxon>
        <taxon>Pseudomonadati</taxon>
        <taxon>Pseudomonadota</taxon>
        <taxon>Alphaproteobacteria</taxon>
        <taxon>Acetobacterales</taxon>
        <taxon>Acetobacteraceae</taxon>
        <taxon>Neoroseomonas</taxon>
    </lineage>
</organism>
<keyword evidence="4 9" id="KW-1133">Transmembrane helix</keyword>
<dbReference type="Proteomes" id="UP000562254">
    <property type="component" value="Unassembled WGS sequence"/>
</dbReference>
<feature type="coiled-coil region" evidence="7">
    <location>
        <begin position="263"/>
        <end position="290"/>
    </location>
</feature>
<keyword evidence="13" id="KW-1185">Reference proteome</keyword>
<proteinExistence type="inferred from homology"/>
<sequence>MNAPGAIARERAAASPPSPVLPPLPAGRGGMDLLEALRGALSALAANTLRSILTGLGIFIGVAAVIATVAVGEGARRQVTAQIQSLGANLLIIWGGSATMGGVRLGAGGRSNLSWDDAVAIAREVPQVEVAVGSIRQTFQMVAGNQNWSAVVIAADPDYFVAHEWVPEEGRLFTAEEAAAARKVVILGATVAENLFGEENPVGREIRIRQTPFEVIGVMARKGQNPMGQDQDDAVFIPYWTARRSVMGASRANARQVGTISVKVHEGEDMQEAEEAIRALMRQRHRVAANEPDSVSIRNLSDIQATRDAAARTLSLLLASVAAVSLLVGGIGVMNIMLVSVTERTREIGLRLAVGARRRDVLAQFLLEALVLALLGGAAGVAAGLALSHAVADLAGWPVLVKPDAVLLAVGVSALTGLFFGFWPARRAARLDPIAALRHD</sequence>
<comment type="subcellular location">
    <subcellularLocation>
        <location evidence="1">Cell membrane</location>
        <topology evidence="1">Multi-pass membrane protein</topology>
    </subcellularLocation>
</comment>
<dbReference type="InterPro" id="IPR050250">
    <property type="entry name" value="Macrolide_Exporter_MacB"/>
</dbReference>
<evidence type="ECO:0000256" key="3">
    <source>
        <dbReference type="ARBA" id="ARBA00022692"/>
    </source>
</evidence>
<dbReference type="AlphaFoldDB" id="A0A840XNQ0"/>
<keyword evidence="3 9" id="KW-0812">Transmembrane</keyword>
<dbReference type="PANTHER" id="PTHR30572:SF4">
    <property type="entry name" value="ABC TRANSPORTER PERMEASE YTRF"/>
    <property type="match status" value="1"/>
</dbReference>
<evidence type="ECO:0000256" key="7">
    <source>
        <dbReference type="SAM" id="Coils"/>
    </source>
</evidence>
<dbReference type="PANTHER" id="PTHR30572">
    <property type="entry name" value="MEMBRANE COMPONENT OF TRANSPORTER-RELATED"/>
    <property type="match status" value="1"/>
</dbReference>
<feature type="transmembrane region" description="Helical" evidence="9">
    <location>
        <begin position="361"/>
        <end position="385"/>
    </location>
</feature>
<evidence type="ECO:0000256" key="8">
    <source>
        <dbReference type="SAM" id="MobiDB-lite"/>
    </source>
</evidence>
<evidence type="ECO:0000256" key="2">
    <source>
        <dbReference type="ARBA" id="ARBA00022475"/>
    </source>
</evidence>
<name>A0A840XNQ0_9PROT</name>
<accession>A0A840XNQ0</accession>
<dbReference type="Pfam" id="PF12704">
    <property type="entry name" value="MacB_PCD"/>
    <property type="match status" value="1"/>
</dbReference>
<evidence type="ECO:0000256" key="4">
    <source>
        <dbReference type="ARBA" id="ARBA00022989"/>
    </source>
</evidence>
<reference evidence="12 13" key="1">
    <citation type="submission" date="2020-08" db="EMBL/GenBank/DDBJ databases">
        <title>Genomic Encyclopedia of Type Strains, Phase IV (KMG-IV): sequencing the most valuable type-strain genomes for metagenomic binning, comparative biology and taxonomic classification.</title>
        <authorList>
            <person name="Goeker M."/>
        </authorList>
    </citation>
    <scope>NUCLEOTIDE SEQUENCE [LARGE SCALE GENOMIC DNA]</scope>
    <source>
        <strain evidence="12 13">DSM 25895</strain>
    </source>
</reference>
<comment type="caution">
    <text evidence="12">The sequence shown here is derived from an EMBL/GenBank/DDBJ whole genome shotgun (WGS) entry which is preliminary data.</text>
</comment>
<protein>
    <submittedName>
        <fullName evidence="12">Putative ABC transport system permease protein</fullName>
    </submittedName>
</protein>
<dbReference type="RefSeq" id="WP_338146360.1">
    <property type="nucleotide sequence ID" value="NZ_JAAEDJ010000303.1"/>
</dbReference>